<sequence length="56" mass="6268">MINLDATDLRILQALQYDGRISNQDLAEKVALSPSACLRVCGYWRRKASSVDTARN</sequence>
<dbReference type="Pfam" id="PF13404">
    <property type="entry name" value="HTH_AsnC-type"/>
    <property type="match status" value="1"/>
</dbReference>
<dbReference type="PRINTS" id="PR00033">
    <property type="entry name" value="HTHASNC"/>
</dbReference>
<dbReference type="Proteomes" id="UP001064896">
    <property type="component" value="Chromosome"/>
</dbReference>
<dbReference type="InterPro" id="IPR000485">
    <property type="entry name" value="AsnC-type_HTH_dom"/>
</dbReference>
<evidence type="ECO:0000313" key="3">
    <source>
        <dbReference type="Proteomes" id="UP001064896"/>
    </source>
</evidence>
<dbReference type="PROSITE" id="PS50956">
    <property type="entry name" value="HTH_ASNC_2"/>
    <property type="match status" value="1"/>
</dbReference>
<reference evidence="2" key="1">
    <citation type="submission" date="2020-05" db="EMBL/GenBank/DDBJ databases">
        <title>Complete genome sequence of Pseudomonas sp. Sm006.</title>
        <authorList>
            <person name="Takeuchi K."/>
            <person name="Someya N."/>
        </authorList>
    </citation>
    <scope>NUCLEOTIDE SEQUENCE</scope>
    <source>
        <strain evidence="2">Sm006</strain>
    </source>
</reference>
<gene>
    <name evidence="2" type="ORF">PSm6_55040</name>
</gene>
<accession>A0ABM7LHM3</accession>
<organism evidence="2 3">
    <name type="scientific">Pseudomonas solani</name>
    <dbReference type="NCBI Taxonomy" id="2731552"/>
    <lineage>
        <taxon>Bacteria</taxon>
        <taxon>Pseudomonadati</taxon>
        <taxon>Pseudomonadota</taxon>
        <taxon>Gammaproteobacteria</taxon>
        <taxon>Pseudomonadales</taxon>
        <taxon>Pseudomonadaceae</taxon>
        <taxon>Pseudomonas</taxon>
    </lineage>
</organism>
<protein>
    <recommendedName>
        <fullName evidence="1">HTH asnC-type domain-containing protein</fullName>
    </recommendedName>
</protein>
<dbReference type="Gene3D" id="1.10.10.10">
    <property type="entry name" value="Winged helix-like DNA-binding domain superfamily/Winged helix DNA-binding domain"/>
    <property type="match status" value="1"/>
</dbReference>
<name>A0ABM7LHM3_9PSED</name>
<keyword evidence="3" id="KW-1185">Reference proteome</keyword>
<dbReference type="EMBL" id="AP023081">
    <property type="protein sequence ID" value="BCD89097.1"/>
    <property type="molecule type" value="Genomic_DNA"/>
</dbReference>
<evidence type="ECO:0000259" key="1">
    <source>
        <dbReference type="PROSITE" id="PS50956"/>
    </source>
</evidence>
<dbReference type="InterPro" id="IPR036388">
    <property type="entry name" value="WH-like_DNA-bd_sf"/>
</dbReference>
<evidence type="ECO:0000313" key="2">
    <source>
        <dbReference type="EMBL" id="BCD89097.1"/>
    </source>
</evidence>
<feature type="domain" description="HTH asnC-type" evidence="1">
    <location>
        <begin position="4"/>
        <end position="39"/>
    </location>
</feature>
<dbReference type="SUPFAM" id="SSF46785">
    <property type="entry name" value="Winged helix' DNA-binding domain"/>
    <property type="match status" value="1"/>
</dbReference>
<proteinExistence type="predicted"/>
<dbReference type="InterPro" id="IPR036390">
    <property type="entry name" value="WH_DNA-bd_sf"/>
</dbReference>